<name>A0A6C0LUP5_9ZZZZ</name>
<protein>
    <recommendedName>
        <fullName evidence="1">RING-type domain-containing protein</fullName>
    </recommendedName>
</protein>
<proteinExistence type="predicted"/>
<evidence type="ECO:0000259" key="1">
    <source>
        <dbReference type="PROSITE" id="PS50089"/>
    </source>
</evidence>
<organism evidence="2">
    <name type="scientific">viral metagenome</name>
    <dbReference type="NCBI Taxonomy" id="1070528"/>
    <lineage>
        <taxon>unclassified sequences</taxon>
        <taxon>metagenomes</taxon>
        <taxon>organismal metagenomes</taxon>
    </lineage>
</organism>
<reference evidence="2" key="1">
    <citation type="journal article" date="2020" name="Nature">
        <title>Giant virus diversity and host interactions through global metagenomics.</title>
        <authorList>
            <person name="Schulz F."/>
            <person name="Roux S."/>
            <person name="Paez-Espino D."/>
            <person name="Jungbluth S."/>
            <person name="Walsh D.A."/>
            <person name="Denef V.J."/>
            <person name="McMahon K.D."/>
            <person name="Konstantinidis K.T."/>
            <person name="Eloe-Fadrosh E.A."/>
            <person name="Kyrpides N.C."/>
            <person name="Woyke T."/>
        </authorList>
    </citation>
    <scope>NUCLEOTIDE SEQUENCE</scope>
    <source>
        <strain evidence="2">GVMAG-S-1016713-123</strain>
    </source>
</reference>
<dbReference type="PROSITE" id="PS50089">
    <property type="entry name" value="ZF_RING_2"/>
    <property type="match status" value="1"/>
</dbReference>
<sequence>MGNIISNCRISVANHDDPPECFLCNEITDECPPRVLCIRCNVVVHDDCFKTYSGDKTYCICPQCKEVGTMGVQQV</sequence>
<evidence type="ECO:0000313" key="2">
    <source>
        <dbReference type="EMBL" id="QHU34143.1"/>
    </source>
</evidence>
<dbReference type="AlphaFoldDB" id="A0A6C0LUP5"/>
<dbReference type="EMBL" id="MN740567">
    <property type="protein sequence ID" value="QHU34143.1"/>
    <property type="molecule type" value="Genomic_DNA"/>
</dbReference>
<dbReference type="InterPro" id="IPR001841">
    <property type="entry name" value="Znf_RING"/>
</dbReference>
<accession>A0A6C0LUP5</accession>
<feature type="domain" description="RING-type" evidence="1">
    <location>
        <begin position="21"/>
        <end position="65"/>
    </location>
</feature>